<sequence length="473" mass="53538">MKEHKEKVDSIRSGPSSTKNTTDDCFQVGNSSRVTRSQRRKHIEVKRARKESRMHPPNMGAHNIASTHATGSGLLKKRERTELEDGGFGILPLTNIQHNRNFETQSNTVKGEESSGQQREHEATKMELLNTIMEKMASIKRRKKEAEDDIHHGMTNFENKDKFISLRCEMDSLFHSSTTSDKKTPNTTKKTGLVNECTDIVLRQQVDDPLAELWDSPTYVGKVCESMRVSIENSKAMKFLNVIEPPSFDLGISPAKDVQTDQATVVDGSGSGVTKDKGKGKLFDDNQAPQEAVFNRGDIKKVIAPKKEENDSIDDNPGMTNNHPPVDDMKRARPLRRIVKLGDPLKSPYVVRIVDFNVSTEDKRGHEWALSIFGGKVDTVFRANDCVHIFRTGLGTLAATNMSVSPSVIAGWASILNYEEHFRNRDSIRRYFFSIEMMTAMKKKIDRFTSMDPNIKSHILRQAHESRFEWLEF</sequence>
<reference evidence="1 2" key="2">
    <citation type="journal article" date="2022" name="Mol. Ecol. Resour.">
        <title>The genomes of chicory, endive, great burdock and yacon provide insights into Asteraceae paleo-polyploidization history and plant inulin production.</title>
        <authorList>
            <person name="Fan W."/>
            <person name="Wang S."/>
            <person name="Wang H."/>
            <person name="Wang A."/>
            <person name="Jiang F."/>
            <person name="Liu H."/>
            <person name="Zhao H."/>
            <person name="Xu D."/>
            <person name="Zhang Y."/>
        </authorList>
    </citation>
    <scope>NUCLEOTIDE SEQUENCE [LARGE SCALE GENOMIC DNA]</scope>
    <source>
        <strain evidence="2">cv. Niubang</strain>
    </source>
</reference>
<gene>
    <name evidence="1" type="ORF">L6452_18153</name>
</gene>
<name>A0ACB9C5I9_ARCLA</name>
<evidence type="ECO:0000313" key="2">
    <source>
        <dbReference type="Proteomes" id="UP001055879"/>
    </source>
</evidence>
<organism evidence="1 2">
    <name type="scientific">Arctium lappa</name>
    <name type="common">Greater burdock</name>
    <name type="synonym">Lappa major</name>
    <dbReference type="NCBI Taxonomy" id="4217"/>
    <lineage>
        <taxon>Eukaryota</taxon>
        <taxon>Viridiplantae</taxon>
        <taxon>Streptophyta</taxon>
        <taxon>Embryophyta</taxon>
        <taxon>Tracheophyta</taxon>
        <taxon>Spermatophyta</taxon>
        <taxon>Magnoliopsida</taxon>
        <taxon>eudicotyledons</taxon>
        <taxon>Gunneridae</taxon>
        <taxon>Pentapetalae</taxon>
        <taxon>asterids</taxon>
        <taxon>campanulids</taxon>
        <taxon>Asterales</taxon>
        <taxon>Asteraceae</taxon>
        <taxon>Carduoideae</taxon>
        <taxon>Cardueae</taxon>
        <taxon>Arctiinae</taxon>
        <taxon>Arctium</taxon>
    </lineage>
</organism>
<evidence type="ECO:0000313" key="1">
    <source>
        <dbReference type="EMBL" id="KAI3729493.1"/>
    </source>
</evidence>
<accession>A0ACB9C5I9</accession>
<comment type="caution">
    <text evidence="1">The sequence shown here is derived from an EMBL/GenBank/DDBJ whole genome shotgun (WGS) entry which is preliminary data.</text>
</comment>
<dbReference type="EMBL" id="CM042051">
    <property type="protein sequence ID" value="KAI3729493.1"/>
    <property type="molecule type" value="Genomic_DNA"/>
</dbReference>
<proteinExistence type="predicted"/>
<keyword evidence="2" id="KW-1185">Reference proteome</keyword>
<dbReference type="Proteomes" id="UP001055879">
    <property type="component" value="Linkage Group LG05"/>
</dbReference>
<protein>
    <submittedName>
        <fullName evidence="1">Uncharacterized protein</fullName>
    </submittedName>
</protein>
<reference evidence="2" key="1">
    <citation type="journal article" date="2022" name="Mol. Ecol. Resour.">
        <title>The genomes of chicory, endive, great burdock and yacon provide insights into Asteraceae palaeo-polyploidization history and plant inulin production.</title>
        <authorList>
            <person name="Fan W."/>
            <person name="Wang S."/>
            <person name="Wang H."/>
            <person name="Wang A."/>
            <person name="Jiang F."/>
            <person name="Liu H."/>
            <person name="Zhao H."/>
            <person name="Xu D."/>
            <person name="Zhang Y."/>
        </authorList>
    </citation>
    <scope>NUCLEOTIDE SEQUENCE [LARGE SCALE GENOMIC DNA]</scope>
    <source>
        <strain evidence="2">cv. Niubang</strain>
    </source>
</reference>